<dbReference type="PANTHER" id="PTHR11802">
    <property type="entry name" value="SERINE PROTEASE FAMILY S10 SERINE CARBOXYPEPTIDASE"/>
    <property type="match status" value="1"/>
</dbReference>
<dbReference type="GO" id="GO:0006508">
    <property type="term" value="P:proteolysis"/>
    <property type="evidence" value="ECO:0007669"/>
    <property type="project" value="UniProtKB-KW"/>
</dbReference>
<dbReference type="PANTHER" id="PTHR11802:SF3">
    <property type="entry name" value="RETINOID-INDUCIBLE SERINE CARBOXYPEPTIDASE"/>
    <property type="match status" value="1"/>
</dbReference>
<evidence type="ECO:0000313" key="7">
    <source>
        <dbReference type="EMBL" id="HGY93157.1"/>
    </source>
</evidence>
<dbReference type="InterPro" id="IPR001563">
    <property type="entry name" value="Peptidase_S10"/>
</dbReference>
<dbReference type="Pfam" id="PF00450">
    <property type="entry name" value="Peptidase_S10"/>
    <property type="match status" value="1"/>
</dbReference>
<keyword evidence="4" id="KW-0378">Hydrolase</keyword>
<dbReference type="SUPFAM" id="SSF53474">
    <property type="entry name" value="alpha/beta-Hydrolases"/>
    <property type="match status" value="1"/>
</dbReference>
<evidence type="ECO:0000256" key="3">
    <source>
        <dbReference type="ARBA" id="ARBA00022729"/>
    </source>
</evidence>
<keyword evidence="3 6" id="KW-0732">Signal</keyword>
<keyword evidence="5" id="KW-0325">Glycoprotein</keyword>
<proteinExistence type="predicted"/>
<reference evidence="7" key="1">
    <citation type="journal article" date="2020" name="mSystems">
        <title>Genome- and Community-Level Interaction Insights into Carbon Utilization and Element Cycling Functions of Hydrothermarchaeota in Hydrothermal Sediment.</title>
        <authorList>
            <person name="Zhou Z."/>
            <person name="Liu Y."/>
            <person name="Xu W."/>
            <person name="Pan J."/>
            <person name="Luo Z.H."/>
            <person name="Li M."/>
        </authorList>
    </citation>
    <scope>NUCLEOTIDE SEQUENCE [LARGE SCALE GENOMIC DNA]</scope>
    <source>
        <strain evidence="7">SpSt-855</strain>
    </source>
</reference>
<protein>
    <submittedName>
        <fullName evidence="7">Peptidase S10</fullName>
    </submittedName>
</protein>
<evidence type="ECO:0000256" key="2">
    <source>
        <dbReference type="ARBA" id="ARBA00022670"/>
    </source>
</evidence>
<comment type="caution">
    <text evidence="7">The sequence shown here is derived from an EMBL/GenBank/DDBJ whole genome shotgun (WGS) entry which is preliminary data.</text>
</comment>
<feature type="signal peptide" evidence="6">
    <location>
        <begin position="1"/>
        <end position="30"/>
    </location>
</feature>
<keyword evidence="1" id="KW-0121">Carboxypeptidase</keyword>
<dbReference type="GO" id="GO:0004185">
    <property type="term" value="F:serine-type carboxypeptidase activity"/>
    <property type="evidence" value="ECO:0007669"/>
    <property type="project" value="InterPro"/>
</dbReference>
<organism evidence="7">
    <name type="scientific">Acidobacterium capsulatum</name>
    <dbReference type="NCBI Taxonomy" id="33075"/>
    <lineage>
        <taxon>Bacteria</taxon>
        <taxon>Pseudomonadati</taxon>
        <taxon>Acidobacteriota</taxon>
        <taxon>Terriglobia</taxon>
        <taxon>Terriglobales</taxon>
        <taxon>Acidobacteriaceae</taxon>
        <taxon>Acidobacterium</taxon>
    </lineage>
</organism>
<evidence type="ECO:0000256" key="6">
    <source>
        <dbReference type="SAM" id="SignalP"/>
    </source>
</evidence>
<name>A0A7V4XQC6_9BACT</name>
<dbReference type="Gene3D" id="3.40.50.1820">
    <property type="entry name" value="alpha/beta hydrolase"/>
    <property type="match status" value="1"/>
</dbReference>
<evidence type="ECO:0000256" key="5">
    <source>
        <dbReference type="ARBA" id="ARBA00023180"/>
    </source>
</evidence>
<dbReference type="EMBL" id="DTKL01000007">
    <property type="protein sequence ID" value="HGY93157.1"/>
    <property type="molecule type" value="Genomic_DNA"/>
</dbReference>
<gene>
    <name evidence="7" type="ORF">ENW50_00480</name>
</gene>
<sequence length="549" mass="59755">MFERSCAFRHSAIVCAALMAACAAAPAAQAQQAPKSAAVTHWAAPQVEPDSVTDGSVTVDGKTIQYEAVAGTLVVGSTDAQDVGIGLNGKYLPGAEPNLPANPADRPATARIYYAAYFMKNAPKNRPITFLYNGGPGSSSMYLHMGAFGPERVVLPQDASHPSAAPYKIVPNQYSLLDASDLVFIDAPGTGFSRIYGKNAAKAFYGTDQDAHAFDRFIRRFLNKYNRWNSPKFLFGESYGTTRTAVLSNLLQRHFDLNGSIFLSQILNFDDSADGPEGNPGTENGYILALPSMAATAWYHHRIANAPATLFPWLTQVEHFALGPYASALLQGSDLPQAQKEAIAAKLASYTGLSAAYWLKANLRVSGGEFSHELQANDSITTGRLDTRYQGPALNPLSGSANYDPFDDALTSPYDSAVNQYTRDTLKYGLNQTYKPSAYGPDFNWDLRHTPPGERGWDASVNVMPDLANAMKRNPKLKVLLMGGYYDLGCTFFAAEYEDKHLQIPASLDSNISYHFFETGHMVYVTTSALKQLHQVAADFIRANENGNQ</sequence>
<dbReference type="InterPro" id="IPR029058">
    <property type="entry name" value="AB_hydrolase_fold"/>
</dbReference>
<dbReference type="PROSITE" id="PS51257">
    <property type="entry name" value="PROKAR_LIPOPROTEIN"/>
    <property type="match status" value="1"/>
</dbReference>
<keyword evidence="2" id="KW-0645">Protease</keyword>
<feature type="chain" id="PRO_5030797885" evidence="6">
    <location>
        <begin position="31"/>
        <end position="549"/>
    </location>
</feature>
<accession>A0A7V4XQC6</accession>
<evidence type="ECO:0000256" key="1">
    <source>
        <dbReference type="ARBA" id="ARBA00022645"/>
    </source>
</evidence>
<dbReference type="AlphaFoldDB" id="A0A7V4XQC6"/>
<evidence type="ECO:0000256" key="4">
    <source>
        <dbReference type="ARBA" id="ARBA00022801"/>
    </source>
</evidence>